<evidence type="ECO:0000259" key="5">
    <source>
        <dbReference type="PROSITE" id="PS50975"/>
    </source>
</evidence>
<organism evidence="6 8">
    <name type="scientific">Sulfodiicoccus acidiphilus</name>
    <dbReference type="NCBI Taxonomy" id="1670455"/>
    <lineage>
        <taxon>Archaea</taxon>
        <taxon>Thermoproteota</taxon>
        <taxon>Thermoprotei</taxon>
        <taxon>Sulfolobales</taxon>
        <taxon>Sulfolobaceae</taxon>
        <taxon>Sulfodiicoccus</taxon>
    </lineage>
</organism>
<dbReference type="EMBL" id="AP018553">
    <property type="protein sequence ID" value="BBD72406.1"/>
    <property type="molecule type" value="Genomic_DNA"/>
</dbReference>
<reference evidence="6" key="3">
    <citation type="journal article" date="2019" name="BMC Res. Notes">
        <title>Complete genome sequence of the Sulfodiicoccus acidiphilus strain HS-1T, the first crenarchaeon that lacks polB3, isolated from an acidic hot spring in Ohwaku-dani, Hakone, Japan.</title>
        <authorList>
            <person name="Sakai H.D."/>
            <person name="Kurosawa N."/>
        </authorList>
    </citation>
    <scope>NUCLEOTIDE SEQUENCE</scope>
    <source>
        <strain evidence="6">HS-1</strain>
    </source>
</reference>
<dbReference type="KEGG" id="sacd:HS1genome_0795"/>
<keyword evidence="1" id="KW-0479">Metal-binding</keyword>
<protein>
    <submittedName>
        <fullName evidence="6">Alpha-galactosidase</fullName>
    </submittedName>
</protein>
<dbReference type="EMBL" id="BMQS01000011">
    <property type="protein sequence ID" value="GGT97363.1"/>
    <property type="molecule type" value="Genomic_DNA"/>
</dbReference>
<keyword evidence="2 4" id="KW-0547">Nucleotide-binding</keyword>
<dbReference type="InterPro" id="IPR013815">
    <property type="entry name" value="ATP_grasp_subdomain_1"/>
</dbReference>
<dbReference type="Proteomes" id="UP000616143">
    <property type="component" value="Unassembled WGS sequence"/>
</dbReference>
<reference evidence="8" key="2">
    <citation type="submission" date="2018-04" db="EMBL/GenBank/DDBJ databases">
        <title>Complete genome sequence of Sulfodiicoccus acidiphilus strain HS-1.</title>
        <authorList>
            <person name="Sakai H.D."/>
            <person name="Kurosawa N."/>
        </authorList>
    </citation>
    <scope>NUCLEOTIDE SEQUENCE [LARGE SCALE GENOMIC DNA]</scope>
    <source>
        <strain evidence="8">HS-1</strain>
    </source>
</reference>
<evidence type="ECO:0000256" key="3">
    <source>
        <dbReference type="ARBA" id="ARBA00022840"/>
    </source>
</evidence>
<evidence type="ECO:0000313" key="7">
    <source>
        <dbReference type="EMBL" id="GGT97363.1"/>
    </source>
</evidence>
<keyword evidence="8" id="KW-1185">Reference proteome</keyword>
<dbReference type="InterPro" id="IPR004666">
    <property type="entry name" value="Rp_bS6_RimK/Lys_biosynth_LsyX"/>
</dbReference>
<dbReference type="Gene3D" id="3.40.50.20">
    <property type="match status" value="1"/>
</dbReference>
<dbReference type="InterPro" id="IPR011761">
    <property type="entry name" value="ATP-grasp"/>
</dbReference>
<dbReference type="SUPFAM" id="SSF56059">
    <property type="entry name" value="Glutathione synthetase ATP-binding domain-like"/>
    <property type="match status" value="1"/>
</dbReference>
<dbReference type="Proteomes" id="UP000276741">
    <property type="component" value="Chromosome"/>
</dbReference>
<dbReference type="Gene3D" id="3.30.1490.20">
    <property type="entry name" value="ATP-grasp fold, A domain"/>
    <property type="match status" value="1"/>
</dbReference>
<reference evidence="7" key="4">
    <citation type="submission" date="2020-09" db="EMBL/GenBank/DDBJ databases">
        <authorList>
            <person name="Sun Q."/>
            <person name="Ohkuma M."/>
        </authorList>
    </citation>
    <scope>NUCLEOTIDE SEQUENCE</scope>
    <source>
        <strain evidence="7">JCM 31740</strain>
    </source>
</reference>
<evidence type="ECO:0000256" key="4">
    <source>
        <dbReference type="PROSITE-ProRule" id="PRU00409"/>
    </source>
</evidence>
<dbReference type="NCBIfam" id="TIGR00768">
    <property type="entry name" value="rimK_fam"/>
    <property type="match status" value="1"/>
</dbReference>
<sequence length="301" mass="33549">MLTGARLKIAIVHDSPRVTDSSKRLLMEVKSTGNNAYYLRISKMGLKVGDYGCKFTYGSKELPKLDGAIIRNLGFLLTIEQMAKRMDVLRELKDEGTYVINDPDSMTLARDKLGSILRLRRAGIPVPETAVAEDPFDVMRLVEEWGEVVIKPIMGSLGLGAIKVSDPDVGFRVAKSVLAVNQPLYVQRYIRKPDRDIRVFVVGDEVVGGIYRVNKSHWKTNIAQGATAQLIEPAVELYEFSIKVTKAMGLDYAGVDIVEDVDGTRRVLEVNASPLWEGIESATKKNVARHIVDYLLKKTRK</sequence>
<name>A0A348B2K4_9CREN</name>
<proteinExistence type="predicted"/>
<dbReference type="GO" id="GO:0005524">
    <property type="term" value="F:ATP binding"/>
    <property type="evidence" value="ECO:0007669"/>
    <property type="project" value="UniProtKB-UniRule"/>
</dbReference>
<dbReference type="Pfam" id="PF08443">
    <property type="entry name" value="RimK"/>
    <property type="match status" value="1"/>
</dbReference>
<reference evidence="7" key="1">
    <citation type="journal article" date="2014" name="Int. J. Syst. Evol. Microbiol.">
        <title>Complete genome sequence of Corynebacterium casei LMG S-19264T (=DSM 44701T), isolated from a smear-ripened cheese.</title>
        <authorList>
            <consortium name="US DOE Joint Genome Institute (JGI-PGF)"/>
            <person name="Walter F."/>
            <person name="Albersmeier A."/>
            <person name="Kalinowski J."/>
            <person name="Ruckert C."/>
        </authorList>
    </citation>
    <scope>NUCLEOTIDE SEQUENCE</scope>
    <source>
        <strain evidence="7">JCM 31740</strain>
    </source>
</reference>
<dbReference type="AlphaFoldDB" id="A0A348B2K4"/>
<evidence type="ECO:0000256" key="1">
    <source>
        <dbReference type="ARBA" id="ARBA00022723"/>
    </source>
</evidence>
<dbReference type="GO" id="GO:0046872">
    <property type="term" value="F:metal ion binding"/>
    <property type="evidence" value="ECO:0007669"/>
    <property type="project" value="UniProtKB-KW"/>
</dbReference>
<evidence type="ECO:0000313" key="6">
    <source>
        <dbReference type="EMBL" id="BBD72406.1"/>
    </source>
</evidence>
<feature type="domain" description="ATP-grasp" evidence="5">
    <location>
        <begin position="116"/>
        <end position="296"/>
    </location>
</feature>
<keyword evidence="3 4" id="KW-0067">ATP-binding</keyword>
<dbReference type="PANTHER" id="PTHR21621:SF0">
    <property type="entry name" value="BETA-CITRYLGLUTAMATE SYNTHASE B-RELATED"/>
    <property type="match status" value="1"/>
</dbReference>
<dbReference type="Gene3D" id="3.30.470.20">
    <property type="entry name" value="ATP-grasp fold, B domain"/>
    <property type="match status" value="1"/>
</dbReference>
<evidence type="ECO:0000256" key="2">
    <source>
        <dbReference type="ARBA" id="ARBA00022741"/>
    </source>
</evidence>
<dbReference type="PROSITE" id="PS50975">
    <property type="entry name" value="ATP_GRASP"/>
    <property type="match status" value="1"/>
</dbReference>
<gene>
    <name evidence="7" type="ORF">GCM10007116_13600</name>
    <name evidence="6" type="ORF">HS1genome_0795</name>
</gene>
<dbReference type="GO" id="GO:0016879">
    <property type="term" value="F:ligase activity, forming carbon-nitrogen bonds"/>
    <property type="evidence" value="ECO:0007669"/>
    <property type="project" value="TreeGrafter"/>
</dbReference>
<dbReference type="InterPro" id="IPR013651">
    <property type="entry name" value="ATP-grasp_RimK-type"/>
</dbReference>
<evidence type="ECO:0000313" key="8">
    <source>
        <dbReference type="Proteomes" id="UP000276741"/>
    </source>
</evidence>
<dbReference type="PANTHER" id="PTHR21621">
    <property type="entry name" value="RIBOSOMAL PROTEIN S6 MODIFICATION PROTEIN"/>
    <property type="match status" value="1"/>
</dbReference>
<accession>A0A348B2K4</accession>
<dbReference type="GO" id="GO:0005737">
    <property type="term" value="C:cytoplasm"/>
    <property type="evidence" value="ECO:0007669"/>
    <property type="project" value="TreeGrafter"/>
</dbReference>